<organism evidence="2">
    <name type="scientific">Microvirus mar11</name>
    <dbReference type="NCBI Taxonomy" id="2851143"/>
    <lineage>
        <taxon>Viruses</taxon>
        <taxon>Monodnaviria</taxon>
        <taxon>Sangervirae</taxon>
        <taxon>Phixviricota</taxon>
        <taxon>Malgrandaviricetes</taxon>
        <taxon>Petitvirales</taxon>
        <taxon>Microviridae</taxon>
    </lineage>
</organism>
<sequence>MFMCLFPQNVFVKPKNDFGYFAEVPCGKCIECAKRYSDEWSLRIMDEAKQYKQNCFLTLTYNNENLPQNGCVSRREVQLFIKSLRQAVLPVKIRFFACGEYGSLRGRPHYHIIIFGWSPSDLIFLKRDKSGVSLFRSSLVERVWKKGFSSVGELTYDTALYCAKYMQKLNFRLPKELTLPFIQMSTRPGIGFNAAYEYEAALVNGYTFFRGRSLAIPRYYLKIFERDGLHSLFIYKQKRTVLGEISRNRNDLKQRIKKFKTFLGVPVDISDGAVYYLIARKFSAKYFKELDYYVHDNFKI</sequence>
<proteinExistence type="predicted"/>
<protein>
    <submittedName>
        <fullName evidence="2">Replication initiator protein</fullName>
    </submittedName>
</protein>
<dbReference type="Pfam" id="PF23343">
    <property type="entry name" value="REP_ORF2-G2P"/>
    <property type="match status" value="1"/>
</dbReference>
<accession>A0A8F5XPH2</accession>
<reference evidence="2" key="1">
    <citation type="submission" date="2021-04" db="EMBL/GenBank/DDBJ databases">
        <title>Genomes of microviruses identified in yellow-bellied marmot fecal samples.</title>
        <authorList>
            <person name="Varsani A."/>
            <person name="Kraberger S."/>
            <person name="Chatterjee A."/>
            <person name="Richet C."/>
            <person name="Fontenele R.S."/>
            <person name="Schmidlin K."/>
            <person name="Blumstein D.T."/>
        </authorList>
    </citation>
    <scope>NUCLEOTIDE SEQUENCE</scope>
    <source>
        <strain evidence="2">Mar11</strain>
    </source>
</reference>
<dbReference type="EMBL" id="MZ089757">
    <property type="protein sequence ID" value="QXP45037.1"/>
    <property type="molecule type" value="Genomic_DNA"/>
</dbReference>
<evidence type="ECO:0000313" key="2">
    <source>
        <dbReference type="EMBL" id="QXP45037.1"/>
    </source>
</evidence>
<evidence type="ECO:0000259" key="1">
    <source>
        <dbReference type="Pfam" id="PF23343"/>
    </source>
</evidence>
<dbReference type="InterPro" id="IPR056906">
    <property type="entry name" value="ORF2/G2P_dom"/>
</dbReference>
<name>A0A8F5XPH2_9VIRU</name>
<feature type="domain" description="Replication-associated protein ORF2/G2P" evidence="1">
    <location>
        <begin position="54"/>
        <end position="168"/>
    </location>
</feature>